<sequence>MALFNWLQKKIAYALLEGPKSIEQLSKILAENPFEIEKALKQMLELKVVNESAGLFSLSEEVKKGLKERREVREKAKPKLDIQAYIEVTSISEKKLKAQLETIEKRLKNDPSLVVYSLHVAE</sequence>
<organism evidence="1 2">
    <name type="scientific">Candidatus Iainarchaeum sp</name>
    <dbReference type="NCBI Taxonomy" id="3101447"/>
    <lineage>
        <taxon>Archaea</taxon>
        <taxon>Candidatus Iainarchaeota</taxon>
        <taxon>Candidatus Iainarchaeia</taxon>
        <taxon>Candidatus Iainarchaeales</taxon>
        <taxon>Candidatus Iainarchaeaceae</taxon>
        <taxon>Candidatus Iainarchaeum</taxon>
    </lineage>
</organism>
<evidence type="ECO:0000313" key="2">
    <source>
        <dbReference type="Proteomes" id="UP000277633"/>
    </source>
</evidence>
<name>A0A497JHC8_9ARCH</name>
<proteinExistence type="predicted"/>
<evidence type="ECO:0000313" key="1">
    <source>
        <dbReference type="EMBL" id="RLG70051.1"/>
    </source>
</evidence>
<dbReference type="EMBL" id="QMWO01000026">
    <property type="protein sequence ID" value="RLG70051.1"/>
    <property type="molecule type" value="Genomic_DNA"/>
</dbReference>
<gene>
    <name evidence="1" type="ORF">DRO07_01140</name>
</gene>
<dbReference type="AlphaFoldDB" id="A0A497JHC8"/>
<comment type="caution">
    <text evidence="1">The sequence shown here is derived from an EMBL/GenBank/DDBJ whole genome shotgun (WGS) entry which is preliminary data.</text>
</comment>
<protein>
    <submittedName>
        <fullName evidence="1">Uncharacterized protein</fullName>
    </submittedName>
</protein>
<dbReference type="Proteomes" id="UP000277633">
    <property type="component" value="Unassembled WGS sequence"/>
</dbReference>
<feature type="non-terminal residue" evidence="1">
    <location>
        <position position="122"/>
    </location>
</feature>
<reference evidence="1 2" key="1">
    <citation type="submission" date="2018-06" db="EMBL/GenBank/DDBJ databases">
        <title>Extensive metabolic versatility and redundancy in microbially diverse, dynamic hydrothermal sediments.</title>
        <authorList>
            <person name="Dombrowski N."/>
            <person name="Teske A."/>
            <person name="Baker B.J."/>
        </authorList>
    </citation>
    <scope>NUCLEOTIDE SEQUENCE [LARGE SCALE GENOMIC DNA]</scope>
    <source>
        <strain evidence="1">B9_G13</strain>
    </source>
</reference>
<accession>A0A497JHC8</accession>